<dbReference type="PANTHER" id="PTHR34315:SF1">
    <property type="entry name" value="INTRADIOL RING-CLEAVAGE DIOXYGENASES DOMAIN-CONTAINING PROTEIN-RELATED"/>
    <property type="match status" value="1"/>
</dbReference>
<dbReference type="SUPFAM" id="SSF49482">
    <property type="entry name" value="Aromatic compound dioxygenase"/>
    <property type="match status" value="1"/>
</dbReference>
<evidence type="ECO:0000313" key="1">
    <source>
        <dbReference type="EMBL" id="MBC3789785.1"/>
    </source>
</evidence>
<gene>
    <name evidence="1" type="ORF">FH603_268</name>
</gene>
<reference evidence="1 2" key="1">
    <citation type="submission" date="2019-06" db="EMBL/GenBank/DDBJ databases">
        <title>Spirosoma utsteinense sp. nov. isolated from Antarctic ice-free soils.</title>
        <authorList>
            <person name="Tahon G."/>
        </authorList>
    </citation>
    <scope>NUCLEOTIDE SEQUENCE [LARGE SCALE GENOMIC DNA]</scope>
    <source>
        <strain evidence="1 2">LMG 31447</strain>
    </source>
</reference>
<dbReference type="PANTHER" id="PTHR34315">
    <property type="match status" value="1"/>
</dbReference>
<accession>A0ABR6VZU7</accession>
<evidence type="ECO:0000313" key="2">
    <source>
        <dbReference type="Proteomes" id="UP000700732"/>
    </source>
</evidence>
<protein>
    <submittedName>
        <fullName evidence="1">Protocatechuate 3,4-dioxygenase beta subunit</fullName>
    </submittedName>
</protein>
<keyword evidence="2" id="KW-1185">Reference proteome</keyword>
<dbReference type="Proteomes" id="UP000700732">
    <property type="component" value="Unassembled WGS sequence"/>
</dbReference>
<dbReference type="RefSeq" id="WP_186735232.1">
    <property type="nucleotide sequence ID" value="NZ_VFIA01000001.1"/>
</dbReference>
<comment type="caution">
    <text evidence="1">The sequence shown here is derived from an EMBL/GenBank/DDBJ whole genome shotgun (WGS) entry which is preliminary data.</text>
</comment>
<dbReference type="InterPro" id="IPR015889">
    <property type="entry name" value="Intradiol_dOase_core"/>
</dbReference>
<name>A0ABR6VZU7_9BACT</name>
<dbReference type="PROSITE" id="PS51257">
    <property type="entry name" value="PROKAR_LIPOPROTEIN"/>
    <property type="match status" value="1"/>
</dbReference>
<sequence>MKIDAPISRLDFLRKAFAGTALAPVLLQACSQDTTGIAPAGTNATGTTTGVGSTTGTTTGNCVVTDTETDGPYPLYNSRGSALQRVDIREGKTGLQLDMVFTVKNVSNSCALLPNARVDIWYCDKDGYYSGYSNSGYLGTQNNTTRTFLRGLQYADASGQVTFTGIYPGWYQGRATHLHVQVYVDNSLKLTTQVAFPEEINTAVYTTDLYKAHGQNSLKNTGDGILRDSLGNELATVVANATSGGIR</sequence>
<organism evidence="1 2">
    <name type="scientific">Spirosoma utsteinense</name>
    <dbReference type="NCBI Taxonomy" id="2585773"/>
    <lineage>
        <taxon>Bacteria</taxon>
        <taxon>Pseudomonadati</taxon>
        <taxon>Bacteroidota</taxon>
        <taxon>Cytophagia</taxon>
        <taxon>Cytophagales</taxon>
        <taxon>Cytophagaceae</taxon>
        <taxon>Spirosoma</taxon>
    </lineage>
</organism>
<proteinExistence type="predicted"/>
<dbReference type="EMBL" id="VFIA01000001">
    <property type="protein sequence ID" value="MBC3789785.1"/>
    <property type="molecule type" value="Genomic_DNA"/>
</dbReference>
<dbReference type="Gene3D" id="2.60.130.10">
    <property type="entry name" value="Aromatic compound dioxygenase"/>
    <property type="match status" value="1"/>
</dbReference>